<dbReference type="PROSITE" id="PS00041">
    <property type="entry name" value="HTH_ARAC_FAMILY_1"/>
    <property type="match status" value="1"/>
</dbReference>
<name>A0A921FEY5_9BACT</name>
<keyword evidence="1" id="KW-0805">Transcription regulation</keyword>
<feature type="domain" description="HTH araC/xylS-type" evidence="4">
    <location>
        <begin position="78"/>
        <end position="178"/>
    </location>
</feature>
<dbReference type="Gene3D" id="1.10.10.60">
    <property type="entry name" value="Homeodomain-like"/>
    <property type="match status" value="1"/>
</dbReference>
<dbReference type="InterPro" id="IPR018062">
    <property type="entry name" value="HTH_AraC-typ_CS"/>
</dbReference>
<reference evidence="5" key="2">
    <citation type="submission" date="2021-09" db="EMBL/GenBank/DDBJ databases">
        <authorList>
            <person name="Gilroy R."/>
        </authorList>
    </citation>
    <scope>NUCLEOTIDE SEQUENCE</scope>
    <source>
        <strain evidence="5">CHK165-8395</strain>
    </source>
</reference>
<evidence type="ECO:0000256" key="1">
    <source>
        <dbReference type="ARBA" id="ARBA00023015"/>
    </source>
</evidence>
<evidence type="ECO:0000259" key="4">
    <source>
        <dbReference type="PROSITE" id="PS01124"/>
    </source>
</evidence>
<accession>A0A921FEY5</accession>
<dbReference type="SUPFAM" id="SSF46689">
    <property type="entry name" value="Homeodomain-like"/>
    <property type="match status" value="1"/>
</dbReference>
<gene>
    <name evidence="5" type="ORF">K8U81_10445</name>
</gene>
<keyword evidence="3" id="KW-0804">Transcription</keyword>
<evidence type="ECO:0000313" key="5">
    <source>
        <dbReference type="EMBL" id="HJF08586.1"/>
    </source>
</evidence>
<dbReference type="InterPro" id="IPR018060">
    <property type="entry name" value="HTH_AraC"/>
</dbReference>
<proteinExistence type="predicted"/>
<dbReference type="EMBL" id="DYXD01000232">
    <property type="protein sequence ID" value="HJF08586.1"/>
    <property type="molecule type" value="Genomic_DNA"/>
</dbReference>
<organism evidence="5 6">
    <name type="scientific">Phocaeicola coprocola</name>
    <dbReference type="NCBI Taxonomy" id="310298"/>
    <lineage>
        <taxon>Bacteria</taxon>
        <taxon>Pseudomonadati</taxon>
        <taxon>Bacteroidota</taxon>
        <taxon>Bacteroidia</taxon>
        <taxon>Bacteroidales</taxon>
        <taxon>Bacteroidaceae</taxon>
        <taxon>Phocaeicola</taxon>
    </lineage>
</organism>
<dbReference type="Gene3D" id="3.30.70.100">
    <property type="match status" value="1"/>
</dbReference>
<dbReference type="Pfam" id="PF12833">
    <property type="entry name" value="HTH_18"/>
    <property type="match status" value="1"/>
</dbReference>
<dbReference type="GO" id="GO:0003700">
    <property type="term" value="F:DNA-binding transcription factor activity"/>
    <property type="evidence" value="ECO:0007669"/>
    <property type="project" value="InterPro"/>
</dbReference>
<dbReference type="GO" id="GO:0046872">
    <property type="term" value="F:metal ion binding"/>
    <property type="evidence" value="ECO:0007669"/>
    <property type="project" value="InterPro"/>
</dbReference>
<dbReference type="PANTHER" id="PTHR43280">
    <property type="entry name" value="ARAC-FAMILY TRANSCRIPTIONAL REGULATOR"/>
    <property type="match status" value="1"/>
</dbReference>
<protein>
    <submittedName>
        <fullName evidence="5">Helix-turn-helix domain-containing protein</fullName>
    </submittedName>
</protein>
<comment type="caution">
    <text evidence="5">The sequence shown here is derived from an EMBL/GenBank/DDBJ whole genome shotgun (WGS) entry which is preliminary data.</text>
</comment>
<dbReference type="PROSITE" id="PS01124">
    <property type="entry name" value="HTH_ARAC_FAMILY_2"/>
    <property type="match status" value="1"/>
</dbReference>
<dbReference type="GO" id="GO:0043565">
    <property type="term" value="F:sequence-specific DNA binding"/>
    <property type="evidence" value="ECO:0007669"/>
    <property type="project" value="InterPro"/>
</dbReference>
<dbReference type="SUPFAM" id="SSF55008">
    <property type="entry name" value="HMA, heavy metal-associated domain"/>
    <property type="match status" value="1"/>
</dbReference>
<evidence type="ECO:0000256" key="3">
    <source>
        <dbReference type="ARBA" id="ARBA00023163"/>
    </source>
</evidence>
<evidence type="ECO:0000256" key="2">
    <source>
        <dbReference type="ARBA" id="ARBA00023125"/>
    </source>
</evidence>
<dbReference type="InterPro" id="IPR009057">
    <property type="entry name" value="Homeodomain-like_sf"/>
</dbReference>
<dbReference type="SMART" id="SM00342">
    <property type="entry name" value="HTH_ARAC"/>
    <property type="match status" value="1"/>
</dbReference>
<dbReference type="AlphaFoldDB" id="A0A921FEY5"/>
<dbReference type="InterPro" id="IPR036163">
    <property type="entry name" value="HMA_dom_sf"/>
</dbReference>
<reference evidence="5" key="1">
    <citation type="journal article" date="2021" name="PeerJ">
        <title>Extensive microbial diversity within the chicken gut microbiome revealed by metagenomics and culture.</title>
        <authorList>
            <person name="Gilroy R."/>
            <person name="Ravi A."/>
            <person name="Getino M."/>
            <person name="Pursley I."/>
            <person name="Horton D.L."/>
            <person name="Alikhan N.F."/>
            <person name="Baker D."/>
            <person name="Gharbi K."/>
            <person name="Hall N."/>
            <person name="Watson M."/>
            <person name="Adriaenssens E.M."/>
            <person name="Foster-Nyarko E."/>
            <person name="Jarju S."/>
            <person name="Secka A."/>
            <person name="Antonio M."/>
            <person name="Oren A."/>
            <person name="Chaudhuri R.R."/>
            <person name="La Ragione R."/>
            <person name="Hildebrand F."/>
            <person name="Pallen M.J."/>
        </authorList>
    </citation>
    <scope>NUCLEOTIDE SEQUENCE</scope>
    <source>
        <strain evidence="5">CHK165-8395</strain>
    </source>
</reference>
<keyword evidence="2" id="KW-0238">DNA-binding</keyword>
<sequence>MNNTTLYIKNMVCNRCIMVVEDLLAKLGFTPLHVELGKAIIQETVGKAELEHIRQTLQSVGFELIDDKRNRLIEQIKQEIIRLVHSQNGELKTTLSDYLADRLHHDYSSLSKLFSETNGITIEKYFISQKIERVKELLVYDELSLNEIAFLLNYSSTAHLSRQFKEVTGTTPSEFKKQKIQLRKGLDEIV</sequence>
<dbReference type="PANTHER" id="PTHR43280:SF28">
    <property type="entry name" value="HTH-TYPE TRANSCRIPTIONAL ACTIVATOR RHAS"/>
    <property type="match status" value="1"/>
</dbReference>
<dbReference type="Proteomes" id="UP000718012">
    <property type="component" value="Unassembled WGS sequence"/>
</dbReference>
<evidence type="ECO:0000313" key="6">
    <source>
        <dbReference type="Proteomes" id="UP000718012"/>
    </source>
</evidence>